<evidence type="ECO:0000256" key="2">
    <source>
        <dbReference type="ARBA" id="ARBA00006426"/>
    </source>
</evidence>
<feature type="non-terminal residue" evidence="7">
    <location>
        <position position="1"/>
    </location>
</feature>
<accession>A0A6G1AS88</accession>
<evidence type="ECO:0000256" key="5">
    <source>
        <dbReference type="ARBA" id="ARBA00022900"/>
    </source>
</evidence>
<keyword evidence="5" id="KW-0722">Serine protease inhibitor</keyword>
<dbReference type="PANTHER" id="PTHR11461:SF180">
    <property type="entry name" value="LEUKOCYTE ELASTASE INHIBITOR"/>
    <property type="match status" value="1"/>
</dbReference>
<evidence type="ECO:0000256" key="4">
    <source>
        <dbReference type="ARBA" id="ARBA00022690"/>
    </source>
</evidence>
<evidence type="ECO:0000259" key="6">
    <source>
        <dbReference type="SMART" id="SM00093"/>
    </source>
</evidence>
<proteinExistence type="inferred from homology"/>
<dbReference type="Gene3D" id="3.30.497.10">
    <property type="entry name" value="Antithrombin, subunit I, domain 2"/>
    <property type="match status" value="1"/>
</dbReference>
<comment type="subcellular location">
    <subcellularLocation>
        <location evidence="1">Cytoplasm</location>
    </subcellularLocation>
</comment>
<sequence length="277" mass="31522">QEFLASTQKMYGAELASVDFQQASEEARKVINEWVKGQTEGKIPELLAAGVVDSMTKLVLVNAIYFKGNWEEEFIKEATANKPFRLNKKDTKVVKMMYQKKRFPYGYIEDLKCRVLELPYRGKELSMIILLPDDIEDESTGLKKIEEQLTLEKLREWTNAENLNRIEVNVQLPRFKLEESYDLNSHLSRLGVKDLFSSKADLSGISGARDLFISKIVHKSFVEVNEEGTEAAAATAGVATFAMMMPEEEFVADHPFIFFIKHNPSNNILFLGRLSSP</sequence>
<dbReference type="InterPro" id="IPR000215">
    <property type="entry name" value="Serpin_fam"/>
</dbReference>
<keyword evidence="4" id="KW-0646">Protease inhibitor</keyword>
<protein>
    <submittedName>
        <fullName evidence="7">ILEU inhibitor</fullName>
    </submittedName>
</protein>
<comment type="caution">
    <text evidence="7">The sequence shown here is derived from an EMBL/GenBank/DDBJ whole genome shotgun (WGS) entry which is preliminary data.</text>
</comment>
<feature type="domain" description="Serpin" evidence="6">
    <location>
        <begin position="1"/>
        <end position="277"/>
    </location>
</feature>
<evidence type="ECO:0000256" key="1">
    <source>
        <dbReference type="ARBA" id="ARBA00004496"/>
    </source>
</evidence>
<evidence type="ECO:0000313" key="7">
    <source>
        <dbReference type="EMBL" id="KAF0878123.1"/>
    </source>
</evidence>
<dbReference type="EMBL" id="VOAJ01004073">
    <property type="protein sequence ID" value="KAF0878123.1"/>
    <property type="molecule type" value="Genomic_DNA"/>
</dbReference>
<dbReference type="InterPro" id="IPR042185">
    <property type="entry name" value="Serpin_sf_2"/>
</dbReference>
<dbReference type="AlphaFoldDB" id="A0A6G1AS88"/>
<dbReference type="Gene3D" id="2.30.39.10">
    <property type="entry name" value="Alpha-1-antitrypsin, domain 1"/>
    <property type="match status" value="1"/>
</dbReference>
<dbReference type="InterPro" id="IPR023796">
    <property type="entry name" value="Serpin_dom"/>
</dbReference>
<evidence type="ECO:0000256" key="3">
    <source>
        <dbReference type="ARBA" id="ARBA00022490"/>
    </source>
</evidence>
<dbReference type="Pfam" id="PF00079">
    <property type="entry name" value="Serpin"/>
    <property type="match status" value="1"/>
</dbReference>
<organism evidence="7 8">
    <name type="scientific">Crocuta crocuta</name>
    <name type="common">Spotted hyena</name>
    <dbReference type="NCBI Taxonomy" id="9678"/>
    <lineage>
        <taxon>Eukaryota</taxon>
        <taxon>Metazoa</taxon>
        <taxon>Chordata</taxon>
        <taxon>Craniata</taxon>
        <taxon>Vertebrata</taxon>
        <taxon>Euteleostomi</taxon>
        <taxon>Mammalia</taxon>
        <taxon>Eutheria</taxon>
        <taxon>Laurasiatheria</taxon>
        <taxon>Carnivora</taxon>
        <taxon>Feliformia</taxon>
        <taxon>Hyaenidae</taxon>
        <taxon>Crocuta</taxon>
    </lineage>
</organism>
<dbReference type="SMART" id="SM00093">
    <property type="entry name" value="SERPIN"/>
    <property type="match status" value="1"/>
</dbReference>
<dbReference type="InterPro" id="IPR042178">
    <property type="entry name" value="Serpin_sf_1"/>
</dbReference>
<comment type="similarity">
    <text evidence="2">Belongs to the serpin family. Ov-serpin subfamily.</text>
</comment>
<dbReference type="Gene3D" id="6.20.40.10">
    <property type="match status" value="1"/>
</dbReference>
<feature type="non-terminal residue" evidence="7">
    <location>
        <position position="277"/>
    </location>
</feature>
<dbReference type="GO" id="GO:0032691">
    <property type="term" value="P:negative regulation of interleukin-1 beta production"/>
    <property type="evidence" value="ECO:0007669"/>
    <property type="project" value="TreeGrafter"/>
</dbReference>
<dbReference type="PANTHER" id="PTHR11461">
    <property type="entry name" value="SERINE PROTEASE INHIBITOR, SERPIN"/>
    <property type="match status" value="1"/>
</dbReference>
<dbReference type="Proteomes" id="UP000475037">
    <property type="component" value="Unassembled WGS sequence"/>
</dbReference>
<gene>
    <name evidence="7" type="primary">Serpinb1</name>
    <name evidence="7" type="ORF">FOF47_R21763</name>
</gene>
<dbReference type="GO" id="GO:0005737">
    <property type="term" value="C:cytoplasm"/>
    <property type="evidence" value="ECO:0007669"/>
    <property type="project" value="UniProtKB-SubCell"/>
</dbReference>
<name>A0A6G1AS88_CROCR</name>
<dbReference type="GO" id="GO:0004867">
    <property type="term" value="F:serine-type endopeptidase inhibitor activity"/>
    <property type="evidence" value="ECO:0007669"/>
    <property type="project" value="UniProtKB-KW"/>
</dbReference>
<dbReference type="SUPFAM" id="SSF56574">
    <property type="entry name" value="Serpins"/>
    <property type="match status" value="1"/>
</dbReference>
<reference evidence="7 8" key="1">
    <citation type="submission" date="2019-11" db="EMBL/GenBank/DDBJ databases">
        <authorList>
            <person name="Yang C."/>
            <person name="Li F."/>
        </authorList>
    </citation>
    <scope>NUCLEOTIDE SEQUENCE [LARGE SCALE GENOMIC DNA]</scope>
    <source>
        <strain evidence="7">KB4526</strain>
        <tissue evidence="7">Muscle</tissue>
    </source>
</reference>
<dbReference type="FunFam" id="2.30.39.10:FF:000014">
    <property type="entry name" value="Serpin family B member 9"/>
    <property type="match status" value="1"/>
</dbReference>
<dbReference type="PROSITE" id="PS00284">
    <property type="entry name" value="SERPIN"/>
    <property type="match status" value="1"/>
</dbReference>
<evidence type="ECO:0000313" key="8">
    <source>
        <dbReference type="Proteomes" id="UP000475037"/>
    </source>
</evidence>
<dbReference type="GO" id="GO:0005615">
    <property type="term" value="C:extracellular space"/>
    <property type="evidence" value="ECO:0007669"/>
    <property type="project" value="InterPro"/>
</dbReference>
<dbReference type="InterPro" id="IPR036186">
    <property type="entry name" value="Serpin_sf"/>
</dbReference>
<keyword evidence="8" id="KW-1185">Reference proteome</keyword>
<keyword evidence="3" id="KW-0963">Cytoplasm</keyword>
<dbReference type="InterPro" id="IPR023795">
    <property type="entry name" value="Serpin_CS"/>
</dbReference>